<dbReference type="Proteomes" id="UP000663760">
    <property type="component" value="Chromosome 10"/>
</dbReference>
<proteinExistence type="predicted"/>
<reference evidence="2" key="1">
    <citation type="submission" date="2020-02" db="EMBL/GenBank/DDBJ databases">
        <authorList>
            <person name="Scholz U."/>
            <person name="Mascher M."/>
            <person name="Fiebig A."/>
        </authorList>
    </citation>
    <scope>NUCLEOTIDE SEQUENCE</scope>
</reference>
<dbReference type="EMBL" id="LR743597">
    <property type="protein sequence ID" value="CAA2628237.1"/>
    <property type="molecule type" value="Genomic_DNA"/>
</dbReference>
<name>A0A7I8L2R3_SPIIN</name>
<evidence type="ECO:0000313" key="2">
    <source>
        <dbReference type="EMBL" id="CAA7404321.1"/>
    </source>
</evidence>
<gene>
    <name evidence="1" type="ORF">SI7747_10013884</name>
    <name evidence="2" type="ORF">SI8410_10014999</name>
</gene>
<sequence length="34" mass="3990">MIIMCNTCCLLSYFNYITKICWGFITSCVDPYTK</sequence>
<accession>A0A7I8L2R3</accession>
<dbReference type="AlphaFoldDB" id="A0A7I8L2R3"/>
<organism evidence="2 3">
    <name type="scientific">Spirodela intermedia</name>
    <name type="common">Intermediate duckweed</name>
    <dbReference type="NCBI Taxonomy" id="51605"/>
    <lineage>
        <taxon>Eukaryota</taxon>
        <taxon>Viridiplantae</taxon>
        <taxon>Streptophyta</taxon>
        <taxon>Embryophyta</taxon>
        <taxon>Tracheophyta</taxon>
        <taxon>Spermatophyta</taxon>
        <taxon>Magnoliopsida</taxon>
        <taxon>Liliopsida</taxon>
        <taxon>Araceae</taxon>
        <taxon>Lemnoideae</taxon>
        <taxon>Spirodela</taxon>
    </lineage>
</organism>
<dbReference type="EMBL" id="LR746273">
    <property type="protein sequence ID" value="CAA7404321.1"/>
    <property type="molecule type" value="Genomic_DNA"/>
</dbReference>
<protein>
    <submittedName>
        <fullName evidence="2">Uncharacterized protein</fullName>
    </submittedName>
</protein>
<evidence type="ECO:0000313" key="3">
    <source>
        <dbReference type="Proteomes" id="UP000663760"/>
    </source>
</evidence>
<keyword evidence="3" id="KW-1185">Reference proteome</keyword>
<evidence type="ECO:0000313" key="1">
    <source>
        <dbReference type="EMBL" id="CAA2628237.1"/>
    </source>
</evidence>